<dbReference type="InterPro" id="IPR026541">
    <property type="entry name" value="MRG_dom"/>
</dbReference>
<dbReference type="AlphaFoldDB" id="A0A6A4XEG3"/>
<dbReference type="PANTHER" id="PTHR10880:SF48">
    <property type="entry name" value="MORTALITY FACTOR 4 LIKE 2"/>
    <property type="match status" value="1"/>
</dbReference>
<dbReference type="InterPro" id="IPR016197">
    <property type="entry name" value="Chromo-like_dom_sf"/>
</dbReference>
<keyword evidence="5" id="KW-0804">Transcription</keyword>
<evidence type="ECO:0000256" key="7">
    <source>
        <dbReference type="ARBA" id="ARBA00023242"/>
    </source>
</evidence>
<keyword evidence="6" id="KW-0234">DNA repair</keyword>
<keyword evidence="7" id="KW-0539">Nucleus</keyword>
<evidence type="ECO:0000313" key="11">
    <source>
        <dbReference type="Proteomes" id="UP000440578"/>
    </source>
</evidence>
<organism evidence="10 11">
    <name type="scientific">Amphibalanus amphitrite</name>
    <name type="common">Striped barnacle</name>
    <name type="synonym">Balanus amphitrite</name>
    <dbReference type="NCBI Taxonomy" id="1232801"/>
    <lineage>
        <taxon>Eukaryota</taxon>
        <taxon>Metazoa</taxon>
        <taxon>Ecdysozoa</taxon>
        <taxon>Arthropoda</taxon>
        <taxon>Crustacea</taxon>
        <taxon>Multicrustacea</taxon>
        <taxon>Cirripedia</taxon>
        <taxon>Thoracica</taxon>
        <taxon>Thoracicalcarea</taxon>
        <taxon>Balanomorpha</taxon>
        <taxon>Balanoidea</taxon>
        <taxon>Balanidae</taxon>
        <taxon>Amphibalaninae</taxon>
        <taxon>Amphibalanus</taxon>
    </lineage>
</organism>
<evidence type="ECO:0000256" key="3">
    <source>
        <dbReference type="ARBA" id="ARBA00022853"/>
    </source>
</evidence>
<evidence type="ECO:0000256" key="8">
    <source>
        <dbReference type="SAM" id="MobiDB-lite"/>
    </source>
</evidence>
<dbReference type="InterPro" id="IPR038217">
    <property type="entry name" value="MRG_C_sf"/>
</dbReference>
<comment type="subcellular location">
    <subcellularLocation>
        <location evidence="1">Nucleus</location>
    </subcellularLocation>
</comment>
<dbReference type="EMBL" id="VIIS01000127">
    <property type="protein sequence ID" value="KAF0312891.1"/>
    <property type="molecule type" value="Genomic_DNA"/>
</dbReference>
<dbReference type="Gene3D" id="2.30.30.140">
    <property type="match status" value="1"/>
</dbReference>
<proteinExistence type="predicted"/>
<comment type="caution">
    <text evidence="10">The sequence shown here is derived from an EMBL/GenBank/DDBJ whole genome shotgun (WGS) entry which is preliminary data.</text>
</comment>
<protein>
    <submittedName>
        <fullName evidence="10">Mortality factor 4-like protein 1</fullName>
    </submittedName>
</protein>
<accession>A0A6A4XEG3</accession>
<feature type="compositionally biased region" description="Basic and acidic residues" evidence="8">
    <location>
        <begin position="115"/>
        <end position="125"/>
    </location>
</feature>
<dbReference type="SUPFAM" id="SSF54160">
    <property type="entry name" value="Chromo domain-like"/>
    <property type="match status" value="1"/>
</dbReference>
<feature type="domain" description="MRG" evidence="9">
    <location>
        <begin position="122"/>
        <end position="295"/>
    </location>
</feature>
<dbReference type="FunFam" id="1.10.274.30:FF:000001">
    <property type="entry name" value="Mortality factor 4-like protein 1"/>
    <property type="match status" value="1"/>
</dbReference>
<dbReference type="PIRSF" id="PIRSF038133">
    <property type="entry name" value="HAT_Nua4_EAF3/MRG15"/>
    <property type="match status" value="1"/>
</dbReference>
<evidence type="ECO:0000256" key="1">
    <source>
        <dbReference type="ARBA" id="ARBA00004123"/>
    </source>
</evidence>
<sequence length="307" mass="35276">MWFRWFRWDEFVPESRILKHNEANLQKQKELKDAHYANVQAKKQIKSDAKKRRAEAAAAAAAAAAASASGPSSSTSSGGGESSGRQREPSVSSVQSSEDGRRRRRLDTPEQASDTEGRRKGRQEQTVETEEQFLTKVEVKIKLPDELKPWLVDDWDFVIRQKKLYNLPARITVNQFISEYVKMKNSSKSSTPNKESAVIEVTEGLKEYFNVMLGTQLLYKFERVQYADILQSHKDTPLSEIYGPVHILRLLVKMGPMLTYTQLDEKSIALLQAHIQDLLRYMVRNSERLFSTDDYYVAPPEYHRRGM</sequence>
<evidence type="ECO:0000259" key="9">
    <source>
        <dbReference type="Pfam" id="PF05712"/>
    </source>
</evidence>
<evidence type="ECO:0000313" key="10">
    <source>
        <dbReference type="EMBL" id="KAF0312891.1"/>
    </source>
</evidence>
<dbReference type="GO" id="GO:0006325">
    <property type="term" value="P:chromatin organization"/>
    <property type="evidence" value="ECO:0007669"/>
    <property type="project" value="UniProtKB-KW"/>
</dbReference>
<evidence type="ECO:0000256" key="5">
    <source>
        <dbReference type="ARBA" id="ARBA00023163"/>
    </source>
</evidence>
<dbReference type="OrthoDB" id="124855at2759"/>
<reference evidence="10 11" key="1">
    <citation type="submission" date="2019-07" db="EMBL/GenBank/DDBJ databases">
        <title>Draft genome assembly of a fouling barnacle, Amphibalanus amphitrite (Darwin, 1854): The first reference genome for Thecostraca.</title>
        <authorList>
            <person name="Kim W."/>
        </authorList>
    </citation>
    <scope>NUCLEOTIDE SEQUENCE [LARGE SCALE GENOMIC DNA]</scope>
    <source>
        <strain evidence="10">SNU_AA5</strain>
        <tissue evidence="10">Soma without cirri and trophi</tissue>
    </source>
</reference>
<dbReference type="GO" id="GO:0005634">
    <property type="term" value="C:nucleus"/>
    <property type="evidence" value="ECO:0007669"/>
    <property type="project" value="UniProtKB-SubCell"/>
</dbReference>
<dbReference type="PANTHER" id="PTHR10880">
    <property type="entry name" value="MORTALITY FACTOR 4-LIKE PROTEIN"/>
    <property type="match status" value="1"/>
</dbReference>
<gene>
    <name evidence="10" type="ORF">FJT64_016417</name>
</gene>
<dbReference type="Pfam" id="PF05712">
    <property type="entry name" value="MRG"/>
    <property type="match status" value="1"/>
</dbReference>
<dbReference type="PROSITE" id="PS51640">
    <property type="entry name" value="MRG"/>
    <property type="match status" value="1"/>
</dbReference>
<evidence type="ECO:0000256" key="6">
    <source>
        <dbReference type="ARBA" id="ARBA00023204"/>
    </source>
</evidence>
<dbReference type="Proteomes" id="UP000440578">
    <property type="component" value="Unassembled WGS sequence"/>
</dbReference>
<feature type="region of interest" description="Disordered" evidence="8">
    <location>
        <begin position="41"/>
        <end position="129"/>
    </location>
</feature>
<keyword evidence="11" id="KW-1185">Reference proteome</keyword>
<evidence type="ECO:0000256" key="2">
    <source>
        <dbReference type="ARBA" id="ARBA00022763"/>
    </source>
</evidence>
<dbReference type="GO" id="GO:0006355">
    <property type="term" value="P:regulation of DNA-templated transcription"/>
    <property type="evidence" value="ECO:0007669"/>
    <property type="project" value="InterPro"/>
</dbReference>
<feature type="compositionally biased region" description="Low complexity" evidence="8">
    <location>
        <begin position="56"/>
        <end position="76"/>
    </location>
</feature>
<keyword evidence="3" id="KW-0156">Chromatin regulator</keyword>
<keyword evidence="2" id="KW-0227">DNA damage</keyword>
<name>A0A6A4XEG3_AMPAM</name>
<dbReference type="GO" id="GO:0035267">
    <property type="term" value="C:NuA4 histone acetyltransferase complex"/>
    <property type="evidence" value="ECO:0007669"/>
    <property type="project" value="TreeGrafter"/>
</dbReference>
<dbReference type="GO" id="GO:0006281">
    <property type="term" value="P:DNA repair"/>
    <property type="evidence" value="ECO:0007669"/>
    <property type="project" value="UniProtKB-KW"/>
</dbReference>
<evidence type="ECO:0000256" key="4">
    <source>
        <dbReference type="ARBA" id="ARBA00023015"/>
    </source>
</evidence>
<keyword evidence="4" id="KW-0805">Transcription regulation</keyword>
<dbReference type="InterPro" id="IPR008676">
    <property type="entry name" value="MRG"/>
</dbReference>
<dbReference type="Gene3D" id="1.10.274.30">
    <property type="entry name" value="MRG domain"/>
    <property type="match status" value="1"/>
</dbReference>